<sequence length="736" mass="82506">MSSHVLRSKSAPTTKPLSAHFIPKNVSFSSLEANQPSRHIQGPKVESNMFDESEELYRSPIESPLTQRVEAFNLSGGFFPSQAHEYEWASSSNISHGEENPGALSHSPHSAYSSLPATPGANLIHRPLPDELDLMATETIRSEDKMGVLKLTARGLSSLLLGTSDDKPSREFTSHTEPLSEDSLYSSIRARRLEATTPQEEQAHFGELFFGPQPGLKMKLDATDLRYITNEEFRVLTAVEMGSKNHEVVPSSLVAQISGLRNGGINKLLGQLAQRNLIARVQNTKYDGYRLTYGGYDYLALRAFSKRDTIHAVGNQIGVGKESDIYVASDTDGEQMVLKIHRLGRVSFRAVKEKRDYMGKRKSASWMYLSRLGAKKEWEFMKVLHENGFPIPKPIDYARHCILMELIDAYPLRQIASHPNPGSLYSSLMDVIVRFAKAGLIHGDYNEFNILIRRETGEPVVIDFPQMVSTRHTNAEWYFNRDVECIRRFFRRRFAYESAVYPRFSKTVTESESEEGFRLDVVVAASGFSGKEMKTLDEYMESRLGEDVESSEQEGSEQEGSEQEGSEQEGFEQENSELESDEESEPDDDGNESPNFRQVRPAAQDHVTRQERRRILDTPLSDIGEDRDLTTRLPVESLTIKDDADGNRILGATQSKTLGGSRTFVGGDGSEGDVPQVVPKKPTSVVRSLVSSTLEKERRQNSKHHNKRGTAKVGRAKGHKGKQNLRVRADSLGVWD</sequence>
<evidence type="ECO:0000256" key="4">
    <source>
        <dbReference type="ARBA" id="ARBA00022527"/>
    </source>
</evidence>
<comment type="catalytic activity">
    <reaction evidence="11">
        <text>L-threonyl-[protein] + ATP = O-phospho-L-threonyl-[protein] + ADP + H(+)</text>
        <dbReference type="Rhea" id="RHEA:46608"/>
        <dbReference type="Rhea" id="RHEA-COMP:11060"/>
        <dbReference type="Rhea" id="RHEA-COMP:11605"/>
        <dbReference type="ChEBI" id="CHEBI:15378"/>
        <dbReference type="ChEBI" id="CHEBI:30013"/>
        <dbReference type="ChEBI" id="CHEBI:30616"/>
        <dbReference type="ChEBI" id="CHEBI:61977"/>
        <dbReference type="ChEBI" id="CHEBI:456216"/>
        <dbReference type="EC" id="2.7.11.1"/>
    </reaction>
</comment>
<dbReference type="GO" id="GO:0005524">
    <property type="term" value="F:ATP binding"/>
    <property type="evidence" value="ECO:0007669"/>
    <property type="project" value="UniProtKB-KW"/>
</dbReference>
<protein>
    <recommendedName>
        <fullName evidence="13">Serine/threonine-protein kinase RIO2</fullName>
        <ecNumber evidence="3">2.7.11.1</ecNumber>
    </recommendedName>
    <alternativeName>
        <fullName evidence="14">Serine/threonine-protein kinase rio2</fullName>
    </alternativeName>
</protein>
<keyword evidence="10" id="KW-0460">Magnesium</keyword>
<dbReference type="GO" id="GO:0046872">
    <property type="term" value="F:metal ion binding"/>
    <property type="evidence" value="ECO:0007669"/>
    <property type="project" value="UniProtKB-KW"/>
</dbReference>
<dbReference type="Gene3D" id="3.30.200.20">
    <property type="entry name" value="Phosphorylase Kinase, domain 1"/>
    <property type="match status" value="1"/>
</dbReference>
<feature type="compositionally biased region" description="Basic residues" evidence="15">
    <location>
        <begin position="701"/>
        <end position="725"/>
    </location>
</feature>
<accession>A0A8H2WDW1</accession>
<dbReference type="EC" id="2.7.11.1" evidence="3"/>
<dbReference type="PANTHER" id="PTHR45852">
    <property type="entry name" value="SER/THR-PROTEIN KINASE RIO2"/>
    <property type="match status" value="1"/>
</dbReference>
<proteinExistence type="inferred from homology"/>
<feature type="compositionally biased region" description="Basic and acidic residues" evidence="15">
    <location>
        <begin position="606"/>
        <end position="616"/>
    </location>
</feature>
<dbReference type="InterPro" id="IPR011009">
    <property type="entry name" value="Kinase-like_dom_sf"/>
</dbReference>
<keyword evidence="6" id="KW-0479">Metal-binding</keyword>
<dbReference type="GO" id="GO:0030490">
    <property type="term" value="P:maturation of SSU-rRNA"/>
    <property type="evidence" value="ECO:0007669"/>
    <property type="project" value="TreeGrafter"/>
</dbReference>
<dbReference type="Proteomes" id="UP000663840">
    <property type="component" value="Unassembled WGS sequence"/>
</dbReference>
<keyword evidence="5" id="KW-0808">Transferase</keyword>
<dbReference type="InterPro" id="IPR000687">
    <property type="entry name" value="RIO_kinase"/>
</dbReference>
<evidence type="ECO:0000256" key="12">
    <source>
        <dbReference type="ARBA" id="ARBA00048679"/>
    </source>
</evidence>
<evidence type="ECO:0000313" key="18">
    <source>
        <dbReference type="Proteomes" id="UP000663840"/>
    </source>
</evidence>
<comment type="similarity">
    <text evidence="2">Belongs to the protein kinase superfamily. RIO-type Ser/Thr kinase family.</text>
</comment>
<dbReference type="Pfam" id="PF09202">
    <property type="entry name" value="Rio2_N"/>
    <property type="match status" value="1"/>
</dbReference>
<gene>
    <name evidence="17" type="ORF">RDB_LOCUS21528</name>
</gene>
<comment type="cofactor">
    <cofactor evidence="1">
        <name>Mg(2+)</name>
        <dbReference type="ChEBI" id="CHEBI:18420"/>
    </cofactor>
</comment>
<dbReference type="EMBL" id="CAJMWR010000412">
    <property type="protein sequence ID" value="CAE6375424.1"/>
    <property type="molecule type" value="Genomic_DNA"/>
</dbReference>
<feature type="domain" description="RIO kinase" evidence="16">
    <location>
        <begin position="282"/>
        <end position="510"/>
    </location>
</feature>
<dbReference type="CDD" id="cd05144">
    <property type="entry name" value="RIO2_C"/>
    <property type="match status" value="1"/>
</dbReference>
<name>A0A8H2WDW1_9AGAM</name>
<dbReference type="Pfam" id="PF01163">
    <property type="entry name" value="RIO1"/>
    <property type="match status" value="1"/>
</dbReference>
<dbReference type="FunFam" id="3.30.200.20:FF:000052">
    <property type="entry name" value="Serine/threonine-protein kinase RIO2"/>
    <property type="match status" value="1"/>
</dbReference>
<feature type="compositionally biased region" description="Low complexity" evidence="15">
    <location>
        <begin position="683"/>
        <end position="693"/>
    </location>
</feature>
<feature type="region of interest" description="Disordered" evidence="15">
    <location>
        <begin position="543"/>
        <end position="630"/>
    </location>
</feature>
<evidence type="ECO:0000256" key="1">
    <source>
        <dbReference type="ARBA" id="ARBA00001946"/>
    </source>
</evidence>
<evidence type="ECO:0000256" key="7">
    <source>
        <dbReference type="ARBA" id="ARBA00022741"/>
    </source>
</evidence>
<dbReference type="InterPro" id="IPR018934">
    <property type="entry name" value="RIO_dom"/>
</dbReference>
<evidence type="ECO:0000256" key="15">
    <source>
        <dbReference type="SAM" id="MobiDB-lite"/>
    </source>
</evidence>
<evidence type="ECO:0000256" key="14">
    <source>
        <dbReference type="ARBA" id="ARBA00068837"/>
    </source>
</evidence>
<keyword evidence="4" id="KW-0723">Serine/threonine-protein kinase</keyword>
<evidence type="ECO:0000256" key="11">
    <source>
        <dbReference type="ARBA" id="ARBA00047899"/>
    </source>
</evidence>
<feature type="region of interest" description="Disordered" evidence="15">
    <location>
        <begin position="90"/>
        <end position="124"/>
    </location>
</feature>
<feature type="region of interest" description="Disordered" evidence="15">
    <location>
        <begin position="651"/>
        <end position="736"/>
    </location>
</feature>
<evidence type="ECO:0000259" key="16">
    <source>
        <dbReference type="SMART" id="SM00090"/>
    </source>
</evidence>
<dbReference type="Gene3D" id="1.10.10.10">
    <property type="entry name" value="Winged helix-like DNA-binding domain superfamily/Winged helix DNA-binding domain"/>
    <property type="match status" value="1"/>
</dbReference>
<dbReference type="FunFam" id="1.10.10.10:FF:000053">
    <property type="entry name" value="Serine/threonine-protein kinase RIO2"/>
    <property type="match status" value="1"/>
</dbReference>
<organism evidence="17 18">
    <name type="scientific">Rhizoctonia solani</name>
    <dbReference type="NCBI Taxonomy" id="456999"/>
    <lineage>
        <taxon>Eukaryota</taxon>
        <taxon>Fungi</taxon>
        <taxon>Dikarya</taxon>
        <taxon>Basidiomycota</taxon>
        <taxon>Agaricomycotina</taxon>
        <taxon>Agaricomycetes</taxon>
        <taxon>Cantharellales</taxon>
        <taxon>Ceratobasidiaceae</taxon>
        <taxon>Rhizoctonia</taxon>
    </lineage>
</organism>
<feature type="compositionally biased region" description="Polar residues" evidence="15">
    <location>
        <begin position="107"/>
        <end position="116"/>
    </location>
</feature>
<keyword evidence="8" id="KW-0418">Kinase</keyword>
<dbReference type="GO" id="GO:0030688">
    <property type="term" value="C:preribosome, small subunit precursor"/>
    <property type="evidence" value="ECO:0007669"/>
    <property type="project" value="TreeGrafter"/>
</dbReference>
<evidence type="ECO:0000256" key="10">
    <source>
        <dbReference type="ARBA" id="ARBA00022842"/>
    </source>
</evidence>
<evidence type="ECO:0000256" key="8">
    <source>
        <dbReference type="ARBA" id="ARBA00022777"/>
    </source>
</evidence>
<dbReference type="InterPro" id="IPR030484">
    <property type="entry name" value="Rio2"/>
</dbReference>
<comment type="caution">
    <text evidence="17">The sequence shown here is derived from an EMBL/GenBank/DDBJ whole genome shotgun (WGS) entry which is preliminary data.</text>
</comment>
<keyword evidence="9" id="KW-0067">ATP-binding</keyword>
<evidence type="ECO:0000256" key="5">
    <source>
        <dbReference type="ARBA" id="ARBA00022679"/>
    </source>
</evidence>
<evidence type="ECO:0000313" key="17">
    <source>
        <dbReference type="EMBL" id="CAE6375424.1"/>
    </source>
</evidence>
<dbReference type="SMART" id="SM00090">
    <property type="entry name" value="RIO"/>
    <property type="match status" value="1"/>
</dbReference>
<keyword evidence="7" id="KW-0547">Nucleotide-binding</keyword>
<dbReference type="InterPro" id="IPR036388">
    <property type="entry name" value="WH-like_DNA-bd_sf"/>
</dbReference>
<dbReference type="PANTHER" id="PTHR45852:SF1">
    <property type="entry name" value="SERINE_THREONINE-PROTEIN KINASE RIO2"/>
    <property type="match status" value="1"/>
</dbReference>
<dbReference type="SUPFAM" id="SSF56112">
    <property type="entry name" value="Protein kinase-like (PK-like)"/>
    <property type="match status" value="1"/>
</dbReference>
<evidence type="ECO:0000256" key="13">
    <source>
        <dbReference type="ARBA" id="ARBA00068353"/>
    </source>
</evidence>
<dbReference type="Gene3D" id="1.10.510.10">
    <property type="entry name" value="Transferase(Phosphotransferase) domain 1"/>
    <property type="match status" value="1"/>
</dbReference>
<comment type="catalytic activity">
    <reaction evidence="12">
        <text>L-seryl-[protein] + ATP = O-phospho-L-seryl-[protein] + ADP + H(+)</text>
        <dbReference type="Rhea" id="RHEA:17989"/>
        <dbReference type="Rhea" id="RHEA-COMP:9863"/>
        <dbReference type="Rhea" id="RHEA-COMP:11604"/>
        <dbReference type="ChEBI" id="CHEBI:15378"/>
        <dbReference type="ChEBI" id="CHEBI:29999"/>
        <dbReference type="ChEBI" id="CHEBI:30616"/>
        <dbReference type="ChEBI" id="CHEBI:83421"/>
        <dbReference type="ChEBI" id="CHEBI:456216"/>
        <dbReference type="EC" id="2.7.11.1"/>
    </reaction>
</comment>
<evidence type="ECO:0000256" key="3">
    <source>
        <dbReference type="ARBA" id="ARBA00012513"/>
    </source>
</evidence>
<dbReference type="SUPFAM" id="SSF46785">
    <property type="entry name" value="Winged helix' DNA-binding domain"/>
    <property type="match status" value="1"/>
</dbReference>
<feature type="compositionally biased region" description="Acidic residues" evidence="15">
    <location>
        <begin position="547"/>
        <end position="591"/>
    </location>
</feature>
<reference evidence="17" key="1">
    <citation type="submission" date="2021-01" db="EMBL/GenBank/DDBJ databases">
        <authorList>
            <person name="Kaushik A."/>
        </authorList>
    </citation>
    <scope>NUCLEOTIDE SEQUENCE</scope>
    <source>
        <strain evidence="17">AG1-1A</strain>
    </source>
</reference>
<dbReference type="GO" id="GO:0005634">
    <property type="term" value="C:nucleus"/>
    <property type="evidence" value="ECO:0007669"/>
    <property type="project" value="TreeGrafter"/>
</dbReference>
<dbReference type="InterPro" id="IPR015285">
    <property type="entry name" value="RIO2_wHTH_N"/>
</dbReference>
<evidence type="ECO:0000256" key="6">
    <source>
        <dbReference type="ARBA" id="ARBA00022723"/>
    </source>
</evidence>
<dbReference type="GO" id="GO:0004674">
    <property type="term" value="F:protein serine/threonine kinase activity"/>
    <property type="evidence" value="ECO:0007669"/>
    <property type="project" value="UniProtKB-KW"/>
</dbReference>
<dbReference type="AlphaFoldDB" id="A0A8H2WDW1"/>
<evidence type="ECO:0000256" key="9">
    <source>
        <dbReference type="ARBA" id="ARBA00022840"/>
    </source>
</evidence>
<dbReference type="GO" id="GO:0005829">
    <property type="term" value="C:cytosol"/>
    <property type="evidence" value="ECO:0007669"/>
    <property type="project" value="TreeGrafter"/>
</dbReference>
<dbReference type="InterPro" id="IPR036390">
    <property type="entry name" value="WH_DNA-bd_sf"/>
</dbReference>
<evidence type="ECO:0000256" key="2">
    <source>
        <dbReference type="ARBA" id="ARBA00009196"/>
    </source>
</evidence>